<reference evidence="2" key="1">
    <citation type="submission" date="2018-11" db="EMBL/GenBank/DDBJ databases">
        <authorList>
            <person name="Grassa J C."/>
        </authorList>
    </citation>
    <scope>NUCLEOTIDE SEQUENCE [LARGE SCALE GENOMIC DNA]</scope>
</reference>
<evidence type="ECO:0000313" key="3">
    <source>
        <dbReference type="Proteomes" id="UP000596661"/>
    </source>
</evidence>
<feature type="compositionally biased region" description="Basic and acidic residues" evidence="1">
    <location>
        <begin position="95"/>
        <end position="108"/>
    </location>
</feature>
<evidence type="ECO:0000313" key="2">
    <source>
        <dbReference type="EnsemblPlants" id="cds.evm.model.03.1416"/>
    </source>
</evidence>
<sequence length="298" mass="32951">MNPSVFLGGKHHIDRDLLQLLYGDHPRLCASHLRVMMIFQILAFKIGKKVLNIHLPKSPRCNIISIPTKFEVKNTVVSSGNSRKTRPATDEEDTTRDIKVQKVKDQGDVRPATPSNAKGDKEEGVAVVLPFGGYNDEGEPVSKTGNVLEAGQDYVVEEYIEAHPLRRKGLPGGRWISPPFVATMTKMTNLLERDLLGIVKCFLPSLVEMATNPREECVERIQAKILSVLSGEQHDLVVNSCVYLSRLRASLVESQHHLGFLESSLPPMPDIPSSFEAVEPPMGEERVVTSITPTPESA</sequence>
<dbReference type="Gramene" id="evm.model.03.1416">
    <property type="protein sequence ID" value="cds.evm.model.03.1416"/>
    <property type="gene ID" value="evm.TU.03.1416"/>
</dbReference>
<evidence type="ECO:0000256" key="1">
    <source>
        <dbReference type="SAM" id="MobiDB-lite"/>
    </source>
</evidence>
<dbReference type="Proteomes" id="UP000596661">
    <property type="component" value="Chromosome 3"/>
</dbReference>
<protein>
    <submittedName>
        <fullName evidence="2">Uncharacterized protein</fullName>
    </submittedName>
</protein>
<reference evidence="2" key="2">
    <citation type="submission" date="2021-03" db="UniProtKB">
        <authorList>
            <consortium name="EnsemblPlants"/>
        </authorList>
    </citation>
    <scope>IDENTIFICATION</scope>
</reference>
<dbReference type="EnsemblPlants" id="evm.model.03.1416">
    <property type="protein sequence ID" value="cds.evm.model.03.1416"/>
    <property type="gene ID" value="evm.TU.03.1416"/>
</dbReference>
<proteinExistence type="predicted"/>
<name>A0A803P576_CANSA</name>
<organism evidence="2 3">
    <name type="scientific">Cannabis sativa</name>
    <name type="common">Hemp</name>
    <name type="synonym">Marijuana</name>
    <dbReference type="NCBI Taxonomy" id="3483"/>
    <lineage>
        <taxon>Eukaryota</taxon>
        <taxon>Viridiplantae</taxon>
        <taxon>Streptophyta</taxon>
        <taxon>Embryophyta</taxon>
        <taxon>Tracheophyta</taxon>
        <taxon>Spermatophyta</taxon>
        <taxon>Magnoliopsida</taxon>
        <taxon>eudicotyledons</taxon>
        <taxon>Gunneridae</taxon>
        <taxon>Pentapetalae</taxon>
        <taxon>rosids</taxon>
        <taxon>fabids</taxon>
        <taxon>Rosales</taxon>
        <taxon>Cannabaceae</taxon>
        <taxon>Cannabis</taxon>
    </lineage>
</organism>
<feature type="region of interest" description="Disordered" evidence="1">
    <location>
        <begin position="274"/>
        <end position="298"/>
    </location>
</feature>
<feature type="compositionally biased region" description="Polar residues" evidence="1">
    <location>
        <begin position="289"/>
        <end position="298"/>
    </location>
</feature>
<accession>A0A803P576</accession>
<keyword evidence="3" id="KW-1185">Reference proteome</keyword>
<dbReference type="AlphaFoldDB" id="A0A803P576"/>
<dbReference type="EMBL" id="UZAU01000301">
    <property type="status" value="NOT_ANNOTATED_CDS"/>
    <property type="molecule type" value="Genomic_DNA"/>
</dbReference>
<feature type="region of interest" description="Disordered" evidence="1">
    <location>
        <begin position="76"/>
        <end position="120"/>
    </location>
</feature>